<evidence type="ECO:0000313" key="5">
    <source>
        <dbReference type="Proteomes" id="UP001177140"/>
    </source>
</evidence>
<evidence type="ECO:0000313" key="4">
    <source>
        <dbReference type="EMBL" id="MCL7049513.1"/>
    </source>
</evidence>
<dbReference type="EMBL" id="JAJJMA010316898">
    <property type="protein sequence ID" value="MCL7049513.1"/>
    <property type="molecule type" value="Genomic_DNA"/>
</dbReference>
<evidence type="ECO:0000313" key="3">
    <source>
        <dbReference type="EMBL" id="MCL7038212.1"/>
    </source>
</evidence>
<protein>
    <recommendedName>
        <fullName evidence="6">Pre-rRNA-processing protein TSR2 homolog</fullName>
    </recommendedName>
</protein>
<dbReference type="InterPro" id="IPR019398">
    <property type="entry name" value="Pre-rRNA_process_TSR2"/>
</dbReference>
<gene>
    <name evidence="3" type="ORF">MKW94_012158</name>
    <name evidence="4" type="ORF">MKW94_027263</name>
</gene>
<name>A0AA42B2Z3_PAPNU</name>
<dbReference type="Pfam" id="PF10273">
    <property type="entry name" value="WGG"/>
    <property type="match status" value="1"/>
</dbReference>
<sequence>MFSGCEDGKKMTRECRALIEEGIYLILLNWTGLKLALEHRSYDRFSCQTAEQLRLDIFSWFTQSKDLDIEDLKEILDDCMDKSFDTDFADGSIEKVASHLMIMHEECLQGKHESIEKLRTLDGGAEAVSRSKMVVDDEELFFENDAEELVSYYSTNMLVDDSNENKTVEVEEGWSVVAAKKSKGRRSRSSKKMSS</sequence>
<evidence type="ECO:0000256" key="2">
    <source>
        <dbReference type="ARBA" id="ARBA00022552"/>
    </source>
</evidence>
<dbReference type="AlphaFoldDB" id="A0AA42B2Z3"/>
<comment type="similarity">
    <text evidence="1">Belongs to the TSR2 family.</text>
</comment>
<dbReference type="EMBL" id="JAJJMA010188215">
    <property type="protein sequence ID" value="MCL7038212.1"/>
    <property type="molecule type" value="Genomic_DNA"/>
</dbReference>
<evidence type="ECO:0008006" key="6">
    <source>
        <dbReference type="Google" id="ProtNLM"/>
    </source>
</evidence>
<dbReference type="PANTHER" id="PTHR21250">
    <property type="entry name" value="PRE-RRNA-PROCESSING PROTEIN TSR2 HOMOLOG"/>
    <property type="match status" value="1"/>
</dbReference>
<keyword evidence="2" id="KW-0698">rRNA processing</keyword>
<dbReference type="Proteomes" id="UP001177140">
    <property type="component" value="Unassembled WGS sequence"/>
</dbReference>
<reference evidence="4" key="1">
    <citation type="submission" date="2022-03" db="EMBL/GenBank/DDBJ databases">
        <title>A functionally conserved STORR gene fusion in Papaver species that diverged 16.8 million years ago.</title>
        <authorList>
            <person name="Catania T."/>
        </authorList>
    </citation>
    <scope>NUCLEOTIDE SEQUENCE</scope>
    <source>
        <strain evidence="4">S-191538</strain>
    </source>
</reference>
<comment type="caution">
    <text evidence="4">The sequence shown here is derived from an EMBL/GenBank/DDBJ whole genome shotgun (WGS) entry which is preliminary data.</text>
</comment>
<proteinExistence type="inferred from homology"/>
<dbReference type="GO" id="GO:0006364">
    <property type="term" value="P:rRNA processing"/>
    <property type="evidence" value="ECO:0007669"/>
    <property type="project" value="UniProtKB-KW"/>
</dbReference>
<keyword evidence="5" id="KW-1185">Reference proteome</keyword>
<organism evidence="4 5">
    <name type="scientific">Papaver nudicaule</name>
    <name type="common">Iceland poppy</name>
    <dbReference type="NCBI Taxonomy" id="74823"/>
    <lineage>
        <taxon>Eukaryota</taxon>
        <taxon>Viridiplantae</taxon>
        <taxon>Streptophyta</taxon>
        <taxon>Embryophyta</taxon>
        <taxon>Tracheophyta</taxon>
        <taxon>Spermatophyta</taxon>
        <taxon>Magnoliopsida</taxon>
        <taxon>Ranunculales</taxon>
        <taxon>Papaveraceae</taxon>
        <taxon>Papaveroideae</taxon>
        <taxon>Papaver</taxon>
    </lineage>
</organism>
<accession>A0AA42B2Z3</accession>
<evidence type="ECO:0000256" key="1">
    <source>
        <dbReference type="ARBA" id="ARBA00006524"/>
    </source>
</evidence>